<organism evidence="3 4">
    <name type="scientific">Drosophila kikkawai</name>
    <name type="common">Fruit fly</name>
    <dbReference type="NCBI Taxonomy" id="30033"/>
    <lineage>
        <taxon>Eukaryota</taxon>
        <taxon>Metazoa</taxon>
        <taxon>Ecdysozoa</taxon>
        <taxon>Arthropoda</taxon>
        <taxon>Hexapoda</taxon>
        <taxon>Insecta</taxon>
        <taxon>Pterygota</taxon>
        <taxon>Neoptera</taxon>
        <taxon>Endopterygota</taxon>
        <taxon>Diptera</taxon>
        <taxon>Brachycera</taxon>
        <taxon>Muscomorpha</taxon>
        <taxon>Ephydroidea</taxon>
        <taxon>Drosophilidae</taxon>
        <taxon>Drosophila</taxon>
        <taxon>Sophophora</taxon>
    </lineage>
</organism>
<feature type="compositionally biased region" description="Basic and acidic residues" evidence="1">
    <location>
        <begin position="137"/>
        <end position="152"/>
    </location>
</feature>
<accession>A0ABM4GFW0</accession>
<dbReference type="InterPro" id="IPR000477">
    <property type="entry name" value="RT_dom"/>
</dbReference>
<dbReference type="GeneID" id="138928427"/>
<dbReference type="CDD" id="cd01650">
    <property type="entry name" value="RT_nLTR_like"/>
    <property type="match status" value="1"/>
</dbReference>
<dbReference type="Proteomes" id="UP001652661">
    <property type="component" value="Chromosome 3L"/>
</dbReference>
<evidence type="ECO:0000313" key="3">
    <source>
        <dbReference type="Proteomes" id="UP001652661"/>
    </source>
</evidence>
<gene>
    <name evidence="4" type="primary">LOC138928427</name>
</gene>
<dbReference type="InterPro" id="IPR043502">
    <property type="entry name" value="DNA/RNA_pol_sf"/>
</dbReference>
<dbReference type="SUPFAM" id="SSF56219">
    <property type="entry name" value="DNase I-like"/>
    <property type="match status" value="1"/>
</dbReference>
<dbReference type="RefSeq" id="XP_070141599.1">
    <property type="nucleotide sequence ID" value="XM_070285498.1"/>
</dbReference>
<dbReference type="PANTHER" id="PTHR19446">
    <property type="entry name" value="REVERSE TRANSCRIPTASES"/>
    <property type="match status" value="1"/>
</dbReference>
<evidence type="ECO:0000256" key="1">
    <source>
        <dbReference type="SAM" id="MobiDB-lite"/>
    </source>
</evidence>
<dbReference type="SUPFAM" id="SSF56672">
    <property type="entry name" value="DNA/RNA polymerases"/>
    <property type="match status" value="1"/>
</dbReference>
<proteinExistence type="predicted"/>
<evidence type="ECO:0000313" key="4">
    <source>
        <dbReference type="RefSeq" id="XP_070141599.1"/>
    </source>
</evidence>
<feature type="compositionally biased region" description="Pro residues" evidence="1">
    <location>
        <begin position="168"/>
        <end position="181"/>
    </location>
</feature>
<name>A0ABM4GFW0_DROKI</name>
<keyword evidence="3" id="KW-1185">Reference proteome</keyword>
<dbReference type="Pfam" id="PF00078">
    <property type="entry name" value="RVT_1"/>
    <property type="match status" value="1"/>
</dbReference>
<feature type="compositionally biased region" description="Low complexity" evidence="1">
    <location>
        <begin position="63"/>
        <end position="75"/>
    </location>
</feature>
<feature type="region of interest" description="Disordered" evidence="1">
    <location>
        <begin position="136"/>
        <end position="234"/>
    </location>
</feature>
<dbReference type="InterPro" id="IPR036691">
    <property type="entry name" value="Endo/exonu/phosph_ase_sf"/>
</dbReference>
<dbReference type="PROSITE" id="PS50878">
    <property type="entry name" value="RT_POL"/>
    <property type="match status" value="1"/>
</dbReference>
<sequence length="1150" mass="125164">MEEENPFAGRSALASSPCAPRDEEEEAAFGRSNKLSRTPPMYEAQEGGQSTGSTPPPKRLRDPASPTSSPRTSPAKKSKASEKAACLQDLQEMGNLLQEVSSRMMDILPAAAAGVSDRQESRVANNLCRKCAQITKSADKEQQTVTAWKKEASVQTEPWRRLSQPDAPGLPAPVLAPPLPRPSQQESARAPKKPRAKPPAAVQDASEHRKPESQANPENDWEVVARKPRTARRTRPDAVIVHASGKSYSKVLAMVTRREDKQRTNNGNLLLEVAKGSAESATTMRESIEKVLGDTASVRATTEDSKVLVLEVRNIDPIATKQELCAALAGQFNFEAERVKVRSMRRSFAETQTAIISLPVSLAKTVLDRGEVRIGLTICRIRERLGPVRAAQDLLSQTVRDLGSEVAVLSEPYRVGTSRVWATDRSGKAVLWLCGADAPEMGDTKAAEGFVRANVGGTWLYNCYLAPNLSLEAFGRILDELSSDLRGRSNVVVGGDTWAMEWGSSRTNARGRAVLETFASVDVVLLNEGSMQTFSRAGGVRPQAFANALEGFTAGEGAGANESANKLAAAVEDACNQSMLQRKPFKKHQSPVFWWSEEIADLRRKCLRSKRLLQRARGTPRLHRCHERYKVARKELKIAIRNSKRECFLRLCDAADEDPWGGAYRMVVKRLNARGSAPTDPATLESIVGTLFPIGRQVEICPSTEMGDIRWVTEAEVLQAGRSPKLKKAPGPDAIPSRATKLSLSLLASEVACLFNKCLLEGTFPDRWKRQRLLLLPKPGKPPGEASSYRPICLLDTVGKVFERVISTRLGEAIEAAGGLSPEQHGFTKGRSTLDAIARVVKVAEDAIAGTRWKGGSKSYCLVVTLDIRNAFNSADWSRTLESLRNFNISGYLLNVALSYFSNRVLTLDTSMGSREYNISAGVPQGSVLGPLLWNAMYDGVLGLPMPASISLVGFADDVAIVVAAKEIASVEARADTAIQAVESWLALAGLELAAHKTEAVLISSRKAVETASVLVGGTRIRSQRAIKYLGVLIDTRLSFKEHLEYVHKKASGTVGALSRMLPNTRGPKQCSRKLLSSVVTAQILYAAPVWAKSAAVKSYMRGVEATYRLCAIRIACSFRTISEDAALVIAGQVPLTELIRERKEISESL</sequence>
<reference evidence="4" key="1">
    <citation type="submission" date="2025-08" db="UniProtKB">
        <authorList>
            <consortium name="RefSeq"/>
        </authorList>
    </citation>
    <scope>IDENTIFICATION</scope>
    <source>
        <strain evidence="4">14028-0561.14</strain>
        <tissue evidence="4">Whole fly</tissue>
    </source>
</reference>
<dbReference type="Gene3D" id="3.60.10.10">
    <property type="entry name" value="Endonuclease/exonuclease/phosphatase"/>
    <property type="match status" value="1"/>
</dbReference>
<feature type="domain" description="Reverse transcriptase" evidence="2">
    <location>
        <begin position="757"/>
        <end position="1034"/>
    </location>
</feature>
<feature type="region of interest" description="Disordered" evidence="1">
    <location>
        <begin position="1"/>
        <end position="83"/>
    </location>
</feature>
<protein>
    <recommendedName>
        <fullName evidence="2">Reverse transcriptase domain-containing protein</fullName>
    </recommendedName>
</protein>
<evidence type="ECO:0000259" key="2">
    <source>
        <dbReference type="PROSITE" id="PS50878"/>
    </source>
</evidence>